<accession>A0A420E6I1</accession>
<dbReference type="PANTHER" id="PTHR43085">
    <property type="entry name" value="HEXOKINASE FAMILY MEMBER"/>
    <property type="match status" value="1"/>
</dbReference>
<dbReference type="PANTHER" id="PTHR43085:SF15">
    <property type="entry name" value="2-DEHYDRO-3-DEOXYGLUCONOKINASE"/>
    <property type="match status" value="1"/>
</dbReference>
<dbReference type="GO" id="GO:0006974">
    <property type="term" value="P:DNA damage response"/>
    <property type="evidence" value="ECO:0007669"/>
    <property type="project" value="TreeGrafter"/>
</dbReference>
<dbReference type="InterPro" id="IPR002173">
    <property type="entry name" value="Carboh/pur_kinase_PfkB_CS"/>
</dbReference>
<keyword evidence="6" id="KW-1185">Reference proteome</keyword>
<evidence type="ECO:0000256" key="3">
    <source>
        <dbReference type="ARBA" id="ARBA00022777"/>
    </source>
</evidence>
<dbReference type="PRINTS" id="PR00990">
    <property type="entry name" value="RIBOKINASE"/>
</dbReference>
<gene>
    <name evidence="5" type="ORF">DBZ36_18135</name>
</gene>
<keyword evidence="2" id="KW-0808">Transferase</keyword>
<dbReference type="Pfam" id="PF00294">
    <property type="entry name" value="PfkB"/>
    <property type="match status" value="1"/>
</dbReference>
<dbReference type="Proteomes" id="UP000286482">
    <property type="component" value="Unassembled WGS sequence"/>
</dbReference>
<dbReference type="InterPro" id="IPR050306">
    <property type="entry name" value="PfkB_Carbo_kinase"/>
</dbReference>
<sequence>MYQISCLGMAVADVIVGPVESFNFSDDVTLVEHMTAKPGGDASNVAINLNRLGVTTTLFAKVGNDLWGNFLLDYYRDNEMPVTGITRSTEVSTATCIALVAQDAERVFLYQGGATDSFCLDDINLAELLKADVVHASGYYLLPGLEQGGLQQIFELAQASNKLTSLDVGWDNSEQWLSLIAPLLPFLDYFLPTENEAQQISGCSKVEQMAQFFIDAGVKNVVIKAGAKGAYAQNRNQAKWVKGQKVSHLVDTTGAGDGFVSGFWAALAREQDFFEAVATANRAGAIVVQSLGSVGAIQNYQQLQQAATVIA</sequence>
<dbReference type="OrthoDB" id="9779730at2"/>
<dbReference type="GO" id="GO:0008865">
    <property type="term" value="F:fructokinase activity"/>
    <property type="evidence" value="ECO:0007669"/>
    <property type="project" value="UniProtKB-ARBA"/>
</dbReference>
<dbReference type="InterPro" id="IPR002139">
    <property type="entry name" value="Ribo/fructo_kinase"/>
</dbReference>
<dbReference type="SUPFAM" id="SSF53613">
    <property type="entry name" value="Ribokinase-like"/>
    <property type="match status" value="1"/>
</dbReference>
<comment type="caution">
    <text evidence="5">The sequence shown here is derived from an EMBL/GenBank/DDBJ whole genome shotgun (WGS) entry which is preliminary data.</text>
</comment>
<protein>
    <submittedName>
        <fullName evidence="5">Carbohydrate kinase family protein</fullName>
    </submittedName>
</protein>
<dbReference type="CDD" id="cd01166">
    <property type="entry name" value="KdgK"/>
    <property type="match status" value="1"/>
</dbReference>
<feature type="domain" description="Carbohydrate kinase PfkB" evidence="4">
    <location>
        <begin position="3"/>
        <end position="294"/>
    </location>
</feature>
<dbReference type="GO" id="GO:0019698">
    <property type="term" value="P:D-galacturonate catabolic process"/>
    <property type="evidence" value="ECO:0007669"/>
    <property type="project" value="TreeGrafter"/>
</dbReference>
<reference evidence="5 6" key="1">
    <citation type="submission" date="2018-09" db="EMBL/GenBank/DDBJ databases">
        <authorList>
            <person name="Wang Z."/>
        </authorList>
    </citation>
    <scope>NUCLEOTIDE SEQUENCE [LARGE SCALE GENOMIC DNA]</scope>
    <source>
        <strain evidence="5 6">ALS 81</strain>
    </source>
</reference>
<dbReference type="InterPro" id="IPR029056">
    <property type="entry name" value="Ribokinase-like"/>
</dbReference>
<evidence type="ECO:0000256" key="2">
    <source>
        <dbReference type="ARBA" id="ARBA00022679"/>
    </source>
</evidence>
<dbReference type="EMBL" id="RAQO01000010">
    <property type="protein sequence ID" value="RKF13691.1"/>
    <property type="molecule type" value="Genomic_DNA"/>
</dbReference>
<evidence type="ECO:0000313" key="6">
    <source>
        <dbReference type="Proteomes" id="UP000286482"/>
    </source>
</evidence>
<organism evidence="5 6">
    <name type="scientific">Alginatibacterium sediminis</name>
    <dbReference type="NCBI Taxonomy" id="2164068"/>
    <lineage>
        <taxon>Bacteria</taxon>
        <taxon>Pseudomonadati</taxon>
        <taxon>Pseudomonadota</taxon>
        <taxon>Gammaproteobacteria</taxon>
        <taxon>Alteromonadales</taxon>
        <taxon>Alteromonadaceae</taxon>
        <taxon>Alginatibacterium</taxon>
    </lineage>
</organism>
<dbReference type="RefSeq" id="WP_120356401.1">
    <property type="nucleotide sequence ID" value="NZ_RAQO01000010.1"/>
</dbReference>
<keyword evidence="3 5" id="KW-0418">Kinase</keyword>
<proteinExistence type="inferred from homology"/>
<comment type="similarity">
    <text evidence="1">Belongs to the carbohydrate kinase PfkB family.</text>
</comment>
<dbReference type="AlphaFoldDB" id="A0A420E6I1"/>
<name>A0A420E6I1_9ALTE</name>
<evidence type="ECO:0000259" key="4">
    <source>
        <dbReference type="Pfam" id="PF00294"/>
    </source>
</evidence>
<dbReference type="GO" id="GO:0042840">
    <property type="term" value="P:D-glucuronate catabolic process"/>
    <property type="evidence" value="ECO:0007669"/>
    <property type="project" value="TreeGrafter"/>
</dbReference>
<dbReference type="PROSITE" id="PS00583">
    <property type="entry name" value="PFKB_KINASES_1"/>
    <property type="match status" value="1"/>
</dbReference>
<dbReference type="Gene3D" id="3.40.1190.20">
    <property type="match status" value="1"/>
</dbReference>
<dbReference type="GO" id="GO:0008673">
    <property type="term" value="F:2-dehydro-3-deoxygluconokinase activity"/>
    <property type="evidence" value="ECO:0007669"/>
    <property type="project" value="TreeGrafter"/>
</dbReference>
<dbReference type="InterPro" id="IPR011611">
    <property type="entry name" value="PfkB_dom"/>
</dbReference>
<evidence type="ECO:0000313" key="5">
    <source>
        <dbReference type="EMBL" id="RKF13691.1"/>
    </source>
</evidence>
<evidence type="ECO:0000256" key="1">
    <source>
        <dbReference type="ARBA" id="ARBA00010688"/>
    </source>
</evidence>
<dbReference type="GO" id="GO:0006000">
    <property type="term" value="P:fructose metabolic process"/>
    <property type="evidence" value="ECO:0007669"/>
    <property type="project" value="UniProtKB-ARBA"/>
</dbReference>
<dbReference type="GO" id="GO:0005829">
    <property type="term" value="C:cytosol"/>
    <property type="evidence" value="ECO:0007669"/>
    <property type="project" value="TreeGrafter"/>
</dbReference>